<protein>
    <submittedName>
        <fullName evidence="1">Glycosyl transferase</fullName>
    </submittedName>
</protein>
<keyword evidence="2" id="KW-1185">Reference proteome</keyword>
<dbReference type="InterPro" id="IPR029044">
    <property type="entry name" value="Nucleotide-diphossugar_trans"/>
</dbReference>
<reference evidence="1 2" key="1">
    <citation type="submission" date="2022-01" db="EMBL/GenBank/DDBJ databases">
        <title>Whole genome-based taxonomy of the Shewanellaceae.</title>
        <authorList>
            <person name="Martin-Rodriguez A.J."/>
        </authorList>
    </citation>
    <scope>NUCLEOTIDE SEQUENCE [LARGE SCALE GENOMIC DNA]</scope>
    <source>
        <strain evidence="1 2">DSM 24955</strain>
    </source>
</reference>
<dbReference type="EMBL" id="JAKIKU010000001">
    <property type="protein sequence ID" value="MCL1044143.1"/>
    <property type="molecule type" value="Genomic_DNA"/>
</dbReference>
<name>A0ABT0KJX4_9GAMM</name>
<evidence type="ECO:0000313" key="2">
    <source>
        <dbReference type="Proteomes" id="UP001202134"/>
    </source>
</evidence>
<gene>
    <name evidence="1" type="ORF">L2737_02195</name>
</gene>
<evidence type="ECO:0000313" key="1">
    <source>
        <dbReference type="EMBL" id="MCL1044143.1"/>
    </source>
</evidence>
<dbReference type="GO" id="GO:0016740">
    <property type="term" value="F:transferase activity"/>
    <property type="evidence" value="ECO:0007669"/>
    <property type="project" value="UniProtKB-KW"/>
</dbReference>
<organism evidence="1 2">
    <name type="scientific">Shewanella electrodiphila</name>
    <dbReference type="NCBI Taxonomy" id="934143"/>
    <lineage>
        <taxon>Bacteria</taxon>
        <taxon>Pseudomonadati</taxon>
        <taxon>Pseudomonadota</taxon>
        <taxon>Gammaproteobacteria</taxon>
        <taxon>Alteromonadales</taxon>
        <taxon>Shewanellaceae</taxon>
        <taxon>Shewanella</taxon>
    </lineage>
</organism>
<sequence length="288" mass="33397">MSNSKHEKNLTICLKSEKLLFEALTSKSSLICEDKKLKDKKVIINLTTYSKRIKDVHLVLQSLSEQIVKPDKIILWLDEDEFCNTSIPKVISNFINRGLEVKYTKNIRSYKKIIPALLLYPNDINITVDDDIIYPYNFLEELLMEHVSYSNVIIGHRAHRITTALNGKILPYKRWDIDVLDDVPSHLTFITTGGGTLFPPNCFNPEVFNEEVFMKLAPHADDVWIKCMALFSDVKCKRVNNQRCWDKHFFVLPEGQDISLYLTNLKDNGNDNQLKAIFELYSLNELLR</sequence>
<dbReference type="Proteomes" id="UP001202134">
    <property type="component" value="Unassembled WGS sequence"/>
</dbReference>
<dbReference type="SUPFAM" id="SSF53448">
    <property type="entry name" value="Nucleotide-diphospho-sugar transferases"/>
    <property type="match status" value="1"/>
</dbReference>
<dbReference type="RefSeq" id="WP_248954602.1">
    <property type="nucleotide sequence ID" value="NZ_JAKIKU010000001.1"/>
</dbReference>
<keyword evidence="1" id="KW-0808">Transferase</keyword>
<proteinExistence type="predicted"/>
<accession>A0ABT0KJX4</accession>
<comment type="caution">
    <text evidence="1">The sequence shown here is derived from an EMBL/GenBank/DDBJ whole genome shotgun (WGS) entry which is preliminary data.</text>
</comment>